<keyword evidence="9 11" id="KW-0472">Membrane</keyword>
<dbReference type="PATRIC" id="fig|742743.3.peg.1950"/>
<keyword evidence="7 11" id="KW-1133">Transmembrane helix</keyword>
<dbReference type="InterPro" id="IPR003849">
    <property type="entry name" value="Preprotein_translocase_YajC"/>
</dbReference>
<proteinExistence type="inferred from homology"/>
<evidence type="ECO:0000256" key="8">
    <source>
        <dbReference type="ARBA" id="ARBA00023010"/>
    </source>
</evidence>
<evidence type="ECO:0000313" key="13">
    <source>
        <dbReference type="Proteomes" id="UP000003277"/>
    </source>
</evidence>
<evidence type="ECO:0000256" key="2">
    <source>
        <dbReference type="ARBA" id="ARBA00006742"/>
    </source>
</evidence>
<organism evidence="12 13">
    <name type="scientific">Dialister succinatiphilus YIT 11850</name>
    <dbReference type="NCBI Taxonomy" id="742743"/>
    <lineage>
        <taxon>Bacteria</taxon>
        <taxon>Bacillati</taxon>
        <taxon>Bacillota</taxon>
        <taxon>Negativicutes</taxon>
        <taxon>Veillonellales</taxon>
        <taxon>Veillonellaceae</taxon>
        <taxon>Dialister</taxon>
    </lineage>
</organism>
<comment type="caution">
    <text evidence="12">The sequence shown here is derived from an EMBL/GenBank/DDBJ whole genome shotgun (WGS) entry which is preliminary data.</text>
</comment>
<dbReference type="PRINTS" id="PR01853">
    <property type="entry name" value="YAJCTRNLCASE"/>
</dbReference>
<dbReference type="SMART" id="SM01323">
    <property type="entry name" value="YajC"/>
    <property type="match status" value="1"/>
</dbReference>
<dbReference type="eggNOG" id="COG1862">
    <property type="taxonomic scope" value="Bacteria"/>
</dbReference>
<keyword evidence="3" id="KW-0813">Transport</keyword>
<evidence type="ECO:0000256" key="4">
    <source>
        <dbReference type="ARBA" id="ARBA00022475"/>
    </source>
</evidence>
<gene>
    <name evidence="12" type="ORF">HMPREF9453_01936</name>
</gene>
<dbReference type="AlphaFoldDB" id="H1D2U8"/>
<protein>
    <submittedName>
        <fullName evidence="12">Preprotein translocase, YajC subunit</fullName>
    </submittedName>
</protein>
<evidence type="ECO:0000256" key="11">
    <source>
        <dbReference type="SAM" id="Phobius"/>
    </source>
</evidence>
<feature type="compositionally biased region" description="Basic and acidic residues" evidence="10">
    <location>
        <begin position="99"/>
        <end position="109"/>
    </location>
</feature>
<dbReference type="GO" id="GO:0005886">
    <property type="term" value="C:plasma membrane"/>
    <property type="evidence" value="ECO:0007669"/>
    <property type="project" value="UniProtKB-SubCell"/>
</dbReference>
<dbReference type="NCBIfam" id="TIGR00739">
    <property type="entry name" value="yajC"/>
    <property type="match status" value="1"/>
</dbReference>
<feature type="compositionally biased region" description="Basic and acidic residues" evidence="10">
    <location>
        <begin position="140"/>
        <end position="154"/>
    </location>
</feature>
<evidence type="ECO:0000256" key="3">
    <source>
        <dbReference type="ARBA" id="ARBA00022448"/>
    </source>
</evidence>
<dbReference type="GO" id="GO:0015031">
    <property type="term" value="P:protein transport"/>
    <property type="evidence" value="ECO:0007669"/>
    <property type="project" value="UniProtKB-KW"/>
</dbReference>
<dbReference type="PANTHER" id="PTHR33909">
    <property type="entry name" value="SEC TRANSLOCON ACCESSORY COMPLEX SUBUNIT YAJC"/>
    <property type="match status" value="1"/>
</dbReference>
<evidence type="ECO:0000256" key="5">
    <source>
        <dbReference type="ARBA" id="ARBA00022692"/>
    </source>
</evidence>
<keyword evidence="13" id="KW-1185">Reference proteome</keyword>
<keyword evidence="4" id="KW-1003">Cell membrane</keyword>
<feature type="compositionally biased region" description="Acidic residues" evidence="10">
    <location>
        <begin position="130"/>
        <end position="139"/>
    </location>
</feature>
<evidence type="ECO:0000256" key="9">
    <source>
        <dbReference type="ARBA" id="ARBA00023136"/>
    </source>
</evidence>
<evidence type="ECO:0000313" key="12">
    <source>
        <dbReference type="EMBL" id="EHO62218.1"/>
    </source>
</evidence>
<dbReference type="HOGENOM" id="CLU_1803054_0_0_9"/>
<dbReference type="EMBL" id="ADLT01000065">
    <property type="protein sequence ID" value="EHO62218.1"/>
    <property type="molecule type" value="Genomic_DNA"/>
</dbReference>
<keyword evidence="5 11" id="KW-0812">Transmembrane</keyword>
<dbReference type="Proteomes" id="UP000003277">
    <property type="component" value="Unassembled WGS sequence"/>
</dbReference>
<evidence type="ECO:0000256" key="10">
    <source>
        <dbReference type="SAM" id="MobiDB-lite"/>
    </source>
</evidence>
<sequence>MNILSLVWPFLILVAIMYFFMYRPTQKMKVERGRFLMALKKGDKVVTSGGVHGTIKVLRDKYVELEIAPKVVIKVEKSAIQHFEGKPAVGEAPASEVIPENKKSQKDEPETQVVEEVVEVDDPKDAGTEVIEEEVEVDDKDAAKDAKSKTEVKK</sequence>
<comment type="similarity">
    <text evidence="2">Belongs to the YajC family.</text>
</comment>
<dbReference type="Pfam" id="PF02699">
    <property type="entry name" value="YajC"/>
    <property type="match status" value="1"/>
</dbReference>
<dbReference type="PANTHER" id="PTHR33909:SF1">
    <property type="entry name" value="SEC TRANSLOCON ACCESSORY COMPLEX SUBUNIT YAJC"/>
    <property type="match status" value="1"/>
</dbReference>
<evidence type="ECO:0000256" key="7">
    <source>
        <dbReference type="ARBA" id="ARBA00022989"/>
    </source>
</evidence>
<comment type="subcellular location">
    <subcellularLocation>
        <location evidence="1">Cell membrane</location>
        <topology evidence="1">Single-pass membrane protein</topology>
    </subcellularLocation>
</comment>
<name>H1D2U8_9FIRM</name>
<reference evidence="12 13" key="1">
    <citation type="submission" date="2011-11" db="EMBL/GenBank/DDBJ databases">
        <title>The Genome Sequence of Dialister succinatiphilus YIT 11850.</title>
        <authorList>
            <consortium name="The Broad Institute Genome Sequencing Platform"/>
            <person name="Earl A."/>
            <person name="Ward D."/>
            <person name="Feldgarden M."/>
            <person name="Gevers D."/>
            <person name="Morotomi M."/>
            <person name="Young S.K."/>
            <person name="Zeng Q."/>
            <person name="Gargeya S."/>
            <person name="Fitzgerald M."/>
            <person name="Haas B."/>
            <person name="Abouelleil A."/>
            <person name="Alvarado L."/>
            <person name="Arachchi H.M."/>
            <person name="Berlin A."/>
            <person name="Brown A."/>
            <person name="Chapman S.B."/>
            <person name="Dunbar C."/>
            <person name="Gearin G."/>
            <person name="Goldberg J."/>
            <person name="Griggs A."/>
            <person name="Gujja S."/>
            <person name="Heiman D."/>
            <person name="Howarth C."/>
            <person name="Lui A."/>
            <person name="MacDonald P.J.P."/>
            <person name="Montmayeur A."/>
            <person name="Murphy C."/>
            <person name="Neiman D."/>
            <person name="Pearson M."/>
            <person name="Priest M."/>
            <person name="Roberts A."/>
            <person name="Saif S."/>
            <person name="Shea T."/>
            <person name="Sisk P."/>
            <person name="Stolte C."/>
            <person name="Sykes S."/>
            <person name="Wortman J."/>
            <person name="Nusbaum C."/>
            <person name="Birren B."/>
        </authorList>
    </citation>
    <scope>NUCLEOTIDE SEQUENCE [LARGE SCALE GENOMIC DNA]</scope>
    <source>
        <strain evidence="12 13">YIT 11850</strain>
    </source>
</reference>
<feature type="region of interest" description="Disordered" evidence="10">
    <location>
        <begin position="86"/>
        <end position="154"/>
    </location>
</feature>
<accession>H1D2U8</accession>
<feature type="transmembrane region" description="Helical" evidence="11">
    <location>
        <begin position="6"/>
        <end position="22"/>
    </location>
</feature>
<evidence type="ECO:0000256" key="6">
    <source>
        <dbReference type="ARBA" id="ARBA00022927"/>
    </source>
</evidence>
<evidence type="ECO:0000256" key="1">
    <source>
        <dbReference type="ARBA" id="ARBA00004162"/>
    </source>
</evidence>
<dbReference type="STRING" id="742743.HMPREF9453_01936"/>
<keyword evidence="6" id="KW-0653">Protein transport</keyword>
<keyword evidence="8" id="KW-0811">Translocation</keyword>